<dbReference type="NCBIfam" id="TIGR01766">
    <property type="entry name" value="IS200/IS605 family accessory protein TnpB-like domain"/>
    <property type="match status" value="1"/>
</dbReference>
<comment type="caution">
    <text evidence="3">The sequence shown here is derived from an EMBL/GenBank/DDBJ whole genome shotgun (WGS) entry which is preliminary data.</text>
</comment>
<evidence type="ECO:0000256" key="1">
    <source>
        <dbReference type="ARBA" id="ARBA00023125"/>
    </source>
</evidence>
<sequence length="440" mass="51739">MEELEIKMQSIEKTIKTKQKKKENLHKKLVKIKQTHPSFRTLVKQYRNVKCILHHKKRKFASLKRKLEQLQQDIKHHKIRICFGSKVLFHKQFHLAQNGYYHIKQWKCDWRKQRSSQFIIVGSSDETYGNQNCQFQPMKKDRQETPTEYQLQLTLPPVMQQDLLSHDDSLKKKKNVCKHLVFQHVSFNRGQHEMIKGSSIKKKGTVHSALTYRFIQQDNKWYVCATVNQDTPKWITLERYGYIGVDFNADRVSVCEIDRNGNPVHWFSISTKMYDRSSGQIKASISDALKVVVELAKERQKPIVIEKLSFKQRKASLGERSKRYARMLSGFAYTAYKELMESKCKVAGIKLIPVNPAYTSQMGMMKFMKRYGMSSHESAACLIARKAFYFKTLSFKGVETLSYPKKWDTSKTRFSRWVSLSKHINKELTCKQKIELLKVM</sequence>
<organism evidence="3 4">
    <name type="scientific">Ectobacillus funiculus</name>
    <dbReference type="NCBI Taxonomy" id="137993"/>
    <lineage>
        <taxon>Bacteria</taxon>
        <taxon>Bacillati</taxon>
        <taxon>Bacillota</taxon>
        <taxon>Bacilli</taxon>
        <taxon>Bacillales</taxon>
        <taxon>Bacillaceae</taxon>
        <taxon>Ectobacillus</taxon>
    </lineage>
</organism>
<feature type="coiled-coil region" evidence="2">
    <location>
        <begin position="1"/>
        <end position="80"/>
    </location>
</feature>
<dbReference type="Proteomes" id="UP001589609">
    <property type="component" value="Unassembled WGS sequence"/>
</dbReference>
<dbReference type="EMBL" id="JBHMAF010000020">
    <property type="protein sequence ID" value="MFB9758123.1"/>
    <property type="molecule type" value="Genomic_DNA"/>
</dbReference>
<evidence type="ECO:0000313" key="3">
    <source>
        <dbReference type="EMBL" id="MFB9758123.1"/>
    </source>
</evidence>
<evidence type="ECO:0000256" key="2">
    <source>
        <dbReference type="SAM" id="Coils"/>
    </source>
</evidence>
<keyword evidence="2" id="KW-0175">Coiled coil</keyword>
<accession>A0ABV5WCY7</accession>
<reference evidence="3 4" key="1">
    <citation type="submission" date="2024-09" db="EMBL/GenBank/DDBJ databases">
        <authorList>
            <person name="Sun Q."/>
            <person name="Mori K."/>
        </authorList>
    </citation>
    <scope>NUCLEOTIDE SEQUENCE [LARGE SCALE GENOMIC DNA]</scope>
    <source>
        <strain evidence="3 4">JCM 11201</strain>
    </source>
</reference>
<name>A0ABV5WCY7_9BACI</name>
<keyword evidence="1" id="KW-0238">DNA-binding</keyword>
<dbReference type="InterPro" id="IPR010095">
    <property type="entry name" value="Cas12f1-like_TNB"/>
</dbReference>
<evidence type="ECO:0000313" key="4">
    <source>
        <dbReference type="Proteomes" id="UP001589609"/>
    </source>
</evidence>
<keyword evidence="4" id="KW-1185">Reference proteome</keyword>
<dbReference type="RefSeq" id="WP_379948361.1">
    <property type="nucleotide sequence ID" value="NZ_JBHMAF010000020.1"/>
</dbReference>
<protein>
    <submittedName>
        <fullName evidence="3">IS200/IS605 family accessory protein TnpB-related protein</fullName>
    </submittedName>
</protein>
<proteinExistence type="predicted"/>
<gene>
    <name evidence="3" type="ORF">ACFFMS_06175</name>
</gene>